<reference evidence="3" key="1">
    <citation type="submission" date="2020-05" db="EMBL/GenBank/DDBJ databases">
        <title>Genomic Encyclopedia of Type Strains, Phase IV (KMG-V): Genome sequencing to study the core and pangenomes of soil and plant-associated prokaryotes.</title>
        <authorList>
            <person name="Whitman W."/>
        </authorList>
    </citation>
    <scope>NUCLEOTIDE SEQUENCE</scope>
    <source>
        <strain evidence="3">16F</strain>
    </source>
</reference>
<dbReference type="Gene3D" id="3.40.50.720">
    <property type="entry name" value="NAD(P)-binding Rossmann-like Domain"/>
    <property type="match status" value="1"/>
</dbReference>
<dbReference type="EMBL" id="JABSNO010000005">
    <property type="protein sequence ID" value="NRS91880.1"/>
    <property type="molecule type" value="Genomic_DNA"/>
</dbReference>
<dbReference type="InterPro" id="IPR036291">
    <property type="entry name" value="NAD(P)-bd_dom_sf"/>
</dbReference>
<evidence type="ECO:0000313" key="4">
    <source>
        <dbReference type="Proteomes" id="UP000610746"/>
    </source>
</evidence>
<comment type="similarity">
    <text evidence="1">Belongs to the short-chain dehydrogenases/reductases (SDR) family.</text>
</comment>
<dbReference type="SUPFAM" id="SSF51735">
    <property type="entry name" value="NAD(P)-binding Rossmann-fold domains"/>
    <property type="match status" value="1"/>
</dbReference>
<dbReference type="AlphaFoldDB" id="A0A8J8G722"/>
<evidence type="ECO:0000313" key="3">
    <source>
        <dbReference type="EMBL" id="NRS91880.1"/>
    </source>
</evidence>
<organism evidence="3 4">
    <name type="scientific">Frigoriflavimonas asaccharolytica</name>
    <dbReference type="NCBI Taxonomy" id="2735899"/>
    <lineage>
        <taxon>Bacteria</taxon>
        <taxon>Pseudomonadati</taxon>
        <taxon>Bacteroidota</taxon>
        <taxon>Flavobacteriia</taxon>
        <taxon>Flavobacteriales</taxon>
        <taxon>Weeksellaceae</taxon>
        <taxon>Frigoriflavimonas</taxon>
    </lineage>
</organism>
<proteinExistence type="inferred from homology"/>
<dbReference type="GO" id="GO:0016491">
    <property type="term" value="F:oxidoreductase activity"/>
    <property type="evidence" value="ECO:0007669"/>
    <property type="project" value="UniProtKB-KW"/>
</dbReference>
<comment type="caution">
    <text evidence="3">The sequence shown here is derived from an EMBL/GenBank/DDBJ whole genome shotgun (WGS) entry which is preliminary data.</text>
</comment>
<name>A0A8J8G722_9FLAO</name>
<dbReference type="CDD" id="cd05233">
    <property type="entry name" value="SDR_c"/>
    <property type="match status" value="1"/>
</dbReference>
<protein>
    <submittedName>
        <fullName evidence="3">NAD(P)-dependent dehydrogenase (Short-subunit alcohol dehydrogenase family)</fullName>
    </submittedName>
</protein>
<evidence type="ECO:0000256" key="1">
    <source>
        <dbReference type="ARBA" id="ARBA00006484"/>
    </source>
</evidence>
<dbReference type="PANTHER" id="PTHR43477">
    <property type="entry name" value="DIHYDROANTICAPSIN 7-DEHYDROGENASE"/>
    <property type="match status" value="1"/>
</dbReference>
<dbReference type="InterPro" id="IPR051122">
    <property type="entry name" value="SDR_DHRS6-like"/>
</dbReference>
<keyword evidence="4" id="KW-1185">Reference proteome</keyword>
<dbReference type="Proteomes" id="UP000610746">
    <property type="component" value="Unassembled WGS sequence"/>
</dbReference>
<sequence length="236" mass="25555">MNESKKNIIVIGAGKGIGLKIVENLALQNSVYALSRTSTEEIKNLNVNFHQFDVLSDTYDQFEFPEEIHGLVYCPGSINLKPFNRLSESDFIEDFQINFLGAVKAVQHFLPALKKSRNASIVFFSTVAAKIGMPFHASIASSKGAIEGLTISLAAELSNFNIRVNAIAPSLTNTTLAEKLLSSPEKMEASANRHPLKRVGNPGEMAKIASFLLSENASWITGQVIAVDGGMGSIKN</sequence>
<dbReference type="PANTHER" id="PTHR43477:SF1">
    <property type="entry name" value="DIHYDROANTICAPSIN 7-DEHYDROGENASE"/>
    <property type="match status" value="1"/>
</dbReference>
<dbReference type="PRINTS" id="PR00081">
    <property type="entry name" value="GDHRDH"/>
</dbReference>
<dbReference type="InterPro" id="IPR002347">
    <property type="entry name" value="SDR_fam"/>
</dbReference>
<evidence type="ECO:0000256" key="2">
    <source>
        <dbReference type="ARBA" id="ARBA00023002"/>
    </source>
</evidence>
<gene>
    <name evidence="3" type="ORF">HNQ03_000947</name>
</gene>
<dbReference type="RefSeq" id="WP_173778498.1">
    <property type="nucleotide sequence ID" value="NZ_JABSNO010000005.1"/>
</dbReference>
<dbReference type="Pfam" id="PF13561">
    <property type="entry name" value="adh_short_C2"/>
    <property type="match status" value="1"/>
</dbReference>
<accession>A0A8J8G722</accession>
<keyword evidence="2" id="KW-0560">Oxidoreductase</keyword>